<dbReference type="RefSeq" id="WP_258210848.1">
    <property type="nucleotide sequence ID" value="NZ_CP102734.1"/>
</dbReference>
<dbReference type="NCBIfam" id="NF045955">
    <property type="entry name" value="MHO_4530_fam"/>
    <property type="match status" value="1"/>
</dbReference>
<evidence type="ECO:0000256" key="1">
    <source>
        <dbReference type="SAM" id="Phobius"/>
    </source>
</evidence>
<evidence type="ECO:0000313" key="3">
    <source>
        <dbReference type="Proteomes" id="UP001059252"/>
    </source>
</evidence>
<keyword evidence="1" id="KW-0472">Membrane</keyword>
<evidence type="ECO:0000313" key="2">
    <source>
        <dbReference type="EMBL" id="UVD81674.1"/>
    </source>
</evidence>
<protein>
    <submittedName>
        <fullName evidence="2">Uncharacterized protein</fullName>
    </submittedName>
</protein>
<dbReference type="EMBL" id="CP102734">
    <property type="protein sequence ID" value="UVD81674.1"/>
    <property type="molecule type" value="Genomic_DNA"/>
</dbReference>
<keyword evidence="1" id="KW-0812">Transmembrane</keyword>
<organism evidence="2 3">
    <name type="scientific">Mycoplasma iguanae</name>
    <dbReference type="NCBI Taxonomy" id="292461"/>
    <lineage>
        <taxon>Bacteria</taxon>
        <taxon>Bacillati</taxon>
        <taxon>Mycoplasmatota</taxon>
        <taxon>Mollicutes</taxon>
        <taxon>Mycoplasmataceae</taxon>
        <taxon>Mycoplasma</taxon>
    </lineage>
</organism>
<keyword evidence="3" id="KW-1185">Reference proteome</keyword>
<name>A0ABY5R897_9MOLU</name>
<keyword evidence="1" id="KW-1133">Transmembrane helix</keyword>
<dbReference type="Proteomes" id="UP001059252">
    <property type="component" value="Chromosome"/>
</dbReference>
<proteinExistence type="predicted"/>
<sequence>MFWIITILIALFLIIIIALIWYYIINAFIKKNNFYMLNFYSFFVDKELKRIRIADEKSNNKFQNKFQLQKNALNQWLTFRDFAALFSTEDQKTVMELLESNQNTKIHVKLAAQNNKKDKFVDLILELYLDGNSFLILKNIPGEKHISRTYLEKVPSLDAKTKFSIFKNAKMYVYLLDENVNAEFLISKMKLEMKYVFKWINGYFKYKKFLILVLEKDNKNIDLEPILINKCTTAIAKLATYFEKDQKKYFLSSLHTQIELSIFKTINNLESNPNFLHFTMEEIYLFKSNLELILNKENSRIIKRNVTRNGKDKSKLFYLENQTTSKYIKIKSLDALPEYSKELNLNYLEKIVNSTKINKIVDLIFDNFSFIMLNREFFSPNDTVLNLKYSQNNLKLIEMYGNEFNFGVELAYIDEQIINTISILNIKYIFVNETISKKIKDDYTILLSLIYLNQVCIKSNITLIYFNPQEEIELKYKKKIGSLNFIQRSEN</sequence>
<feature type="transmembrane region" description="Helical" evidence="1">
    <location>
        <begin position="6"/>
        <end position="29"/>
    </location>
</feature>
<reference evidence="2" key="1">
    <citation type="submission" date="2022-08" db="EMBL/GenBank/DDBJ databases">
        <title>Complete genome of Mycoplasma iguanae type strain 2327.</title>
        <authorList>
            <person name="Spergser J."/>
        </authorList>
    </citation>
    <scope>NUCLEOTIDE SEQUENCE</scope>
    <source>
        <strain evidence="2">2327</strain>
    </source>
</reference>
<gene>
    <name evidence="2" type="ORF">NV226_03035</name>
</gene>
<accession>A0ABY5R897</accession>